<keyword evidence="4 6" id="KW-1133">Transmembrane helix</keyword>
<feature type="transmembrane region" description="Helical" evidence="6">
    <location>
        <begin position="244"/>
        <end position="267"/>
    </location>
</feature>
<feature type="transmembrane region" description="Helical" evidence="6">
    <location>
        <begin position="133"/>
        <end position="150"/>
    </location>
</feature>
<dbReference type="Pfam" id="PF01895">
    <property type="entry name" value="PhoU"/>
    <property type="match status" value="1"/>
</dbReference>
<keyword evidence="3 6" id="KW-0812">Transmembrane</keyword>
<evidence type="ECO:0000256" key="6">
    <source>
        <dbReference type="SAM" id="Phobius"/>
    </source>
</evidence>
<gene>
    <name evidence="8" type="ORF">SAMN05216456_3554</name>
</gene>
<feature type="transmembrane region" description="Helical" evidence="6">
    <location>
        <begin position="98"/>
        <end position="121"/>
    </location>
</feature>
<dbReference type="STRING" id="429728.SAMN05216456_3554"/>
<dbReference type="InterPro" id="IPR026022">
    <property type="entry name" value="PhoU_dom"/>
</dbReference>
<evidence type="ECO:0000256" key="4">
    <source>
        <dbReference type="ARBA" id="ARBA00022989"/>
    </source>
</evidence>
<organism evidence="8 9">
    <name type="scientific">Devosia crocina</name>
    <dbReference type="NCBI Taxonomy" id="429728"/>
    <lineage>
        <taxon>Bacteria</taxon>
        <taxon>Pseudomonadati</taxon>
        <taxon>Pseudomonadota</taxon>
        <taxon>Alphaproteobacteria</taxon>
        <taxon>Hyphomicrobiales</taxon>
        <taxon>Devosiaceae</taxon>
        <taxon>Devosia</taxon>
    </lineage>
</organism>
<name>A0A1I7NVH3_9HYPH</name>
<protein>
    <submittedName>
        <fullName evidence="8">Phosphate:Na+ symporter</fullName>
    </submittedName>
</protein>
<keyword evidence="5 6" id="KW-0472">Membrane</keyword>
<comment type="subcellular location">
    <subcellularLocation>
        <location evidence="1">Cell membrane</location>
        <topology evidence="1">Multi-pass membrane protein</topology>
    </subcellularLocation>
</comment>
<feature type="transmembrane region" description="Helical" evidence="6">
    <location>
        <begin position="187"/>
        <end position="207"/>
    </location>
</feature>
<sequence length="541" mass="56846">MQANLVLISLGGAVSLLLFGLSLLKGGLEAALGARLRLLLANGADNRGQAFVLGLLVTMVLQSSTATAALMAGFVSAGLVSLVMAQAAMLGANVGTSLVSQILAFELDWLSPVALVLGLGLRRFGRNAAAEGTGNAAIGLALMLLSLALLKEASAPLQQAPAFQVMLVLVEDAPVVAILISAALAALAASSLAIVLFVASLAAGGLVGPELCLLLIAGANLGGALPPFLMTLGGAGRQMALANLLVRGVGAIAVASCAWLIGARLAWLDPASLAVQAHIAFNLSLAAAALPLLGPISRLVSWLAPLRASPADGPHHLNEKALAEPKAAIAAAMRESLRITDMVRQMLTATLGGLRSADEAACRSASAIDHRVDVLQEAVKLYLSRLSLDDLERQERRRVEDITAYTINLEHIGDVIQRSLVPLLLKNIRMGTRFSKEGFAEIEHLFEQILGNLNVAETLFLDGDIELARKLFSTKLDVRRIEQESRRKHLERLRSGDAGSLATSSIHLDLLRDLKRINGHIASTALPSLERAGLLNESRLK</sequence>
<dbReference type="SUPFAM" id="SSF109755">
    <property type="entry name" value="PhoU-like"/>
    <property type="match status" value="1"/>
</dbReference>
<evidence type="ECO:0000313" key="8">
    <source>
        <dbReference type="EMBL" id="SFV38671.1"/>
    </source>
</evidence>
<dbReference type="Pfam" id="PF02690">
    <property type="entry name" value="Na_Pi_cotrans"/>
    <property type="match status" value="1"/>
</dbReference>
<dbReference type="AlphaFoldDB" id="A0A1I7NVH3"/>
<accession>A0A1I7NVH3</accession>
<dbReference type="OrthoDB" id="5778511at2"/>
<feature type="transmembrane region" description="Helical" evidence="6">
    <location>
        <begin position="213"/>
        <end position="232"/>
    </location>
</feature>
<evidence type="ECO:0000313" key="9">
    <source>
        <dbReference type="Proteomes" id="UP000199074"/>
    </source>
</evidence>
<dbReference type="GO" id="GO:0005436">
    <property type="term" value="F:sodium:phosphate symporter activity"/>
    <property type="evidence" value="ECO:0007669"/>
    <property type="project" value="InterPro"/>
</dbReference>
<evidence type="ECO:0000256" key="1">
    <source>
        <dbReference type="ARBA" id="ARBA00004651"/>
    </source>
</evidence>
<reference evidence="8 9" key="1">
    <citation type="submission" date="2016-10" db="EMBL/GenBank/DDBJ databases">
        <authorList>
            <person name="de Groot N.N."/>
        </authorList>
    </citation>
    <scope>NUCLEOTIDE SEQUENCE [LARGE SCALE GENOMIC DNA]</scope>
    <source>
        <strain evidence="8 9">IPL20</strain>
    </source>
</reference>
<dbReference type="PANTHER" id="PTHR10010:SF46">
    <property type="entry name" value="SODIUM-DEPENDENT PHOSPHATE TRANSPORT PROTEIN 2B"/>
    <property type="match status" value="1"/>
</dbReference>
<proteinExistence type="predicted"/>
<evidence type="ECO:0000256" key="5">
    <source>
        <dbReference type="ARBA" id="ARBA00023136"/>
    </source>
</evidence>
<feature type="transmembrane region" description="Helical" evidence="6">
    <location>
        <begin position="69"/>
        <end position="92"/>
    </location>
</feature>
<evidence type="ECO:0000259" key="7">
    <source>
        <dbReference type="Pfam" id="PF01895"/>
    </source>
</evidence>
<keyword evidence="9" id="KW-1185">Reference proteome</keyword>
<feature type="transmembrane region" description="Helical" evidence="6">
    <location>
        <begin position="273"/>
        <end position="293"/>
    </location>
</feature>
<dbReference type="InterPro" id="IPR003841">
    <property type="entry name" value="Na/Pi_transpt"/>
</dbReference>
<dbReference type="GO" id="GO:0005886">
    <property type="term" value="C:plasma membrane"/>
    <property type="evidence" value="ECO:0007669"/>
    <property type="project" value="UniProtKB-SubCell"/>
</dbReference>
<dbReference type="Proteomes" id="UP000199074">
    <property type="component" value="Unassembled WGS sequence"/>
</dbReference>
<feature type="domain" description="PhoU" evidence="7">
    <location>
        <begin position="442"/>
        <end position="524"/>
    </location>
</feature>
<dbReference type="EMBL" id="FPCK01000004">
    <property type="protein sequence ID" value="SFV38671.1"/>
    <property type="molecule type" value="Genomic_DNA"/>
</dbReference>
<dbReference type="NCBIfam" id="NF037997">
    <property type="entry name" value="Na_Pi_symport"/>
    <property type="match status" value="1"/>
</dbReference>
<keyword evidence="2" id="KW-1003">Cell membrane</keyword>
<dbReference type="PANTHER" id="PTHR10010">
    <property type="entry name" value="SOLUTE CARRIER FAMILY 34 SODIUM PHOSPHATE , MEMBER 2-RELATED"/>
    <property type="match status" value="1"/>
</dbReference>
<dbReference type="InterPro" id="IPR038078">
    <property type="entry name" value="PhoU-like_sf"/>
</dbReference>
<dbReference type="Gene3D" id="1.20.58.220">
    <property type="entry name" value="Phosphate transport system protein phou homolog 2, domain 2"/>
    <property type="match status" value="1"/>
</dbReference>
<evidence type="ECO:0000256" key="2">
    <source>
        <dbReference type="ARBA" id="ARBA00022475"/>
    </source>
</evidence>
<dbReference type="GO" id="GO:0044341">
    <property type="term" value="P:sodium-dependent phosphate transport"/>
    <property type="evidence" value="ECO:0007669"/>
    <property type="project" value="InterPro"/>
</dbReference>
<evidence type="ECO:0000256" key="3">
    <source>
        <dbReference type="ARBA" id="ARBA00022692"/>
    </source>
</evidence>